<organismHost>
    <name type="scientific">Chlorella</name>
    <dbReference type="NCBI Taxonomy" id="3071"/>
</organismHost>
<reference evidence="1 2" key="2">
    <citation type="journal article" date="1995" name="Virology">
        <title>Analysis of 43 kb of the Chlorella virus PBCV-1 330-kb genome: map positions 45 to 88.</title>
        <authorList>
            <person name="Li Y."/>
            <person name="Lu Z."/>
            <person name="Burbank D.E."/>
            <person name="Kutish G.F."/>
            <person name="Rock D.L."/>
            <person name="Van Etten J.L."/>
        </authorList>
    </citation>
    <scope>NUCLEOTIDE SEQUENCE [LARGE SCALE GENOMIC DNA]</scope>
</reference>
<reference evidence="1 2" key="6">
    <citation type="journal article" date="1999" name="Virology">
        <title>Chlorella virus PBCV-1 encodes a functional homospermidine synthase.</title>
        <authorList>
            <person name="Kaiser A."/>
            <person name="Vollmert M."/>
            <person name="Tholl D."/>
            <person name="Graves M.V."/>
            <person name="Gurnon J.R."/>
            <person name="Xing W."/>
            <person name="Lisec A.D."/>
            <person name="Nickerson K.W."/>
            <person name="Van Etten J.L."/>
        </authorList>
    </citation>
    <scope>NUCLEOTIDE SEQUENCE [LARGE SCALE GENOMIC DNA]</scope>
</reference>
<organism evidence="1 2">
    <name type="scientific">Paramecium bursaria Chlorella virus 1</name>
    <name type="common">PBCV-1</name>
    <dbReference type="NCBI Taxonomy" id="10506"/>
    <lineage>
        <taxon>Viruses</taxon>
        <taxon>Varidnaviria</taxon>
        <taxon>Bamfordvirae</taxon>
        <taxon>Nucleocytoviricota</taxon>
        <taxon>Megaviricetes</taxon>
        <taxon>Algavirales</taxon>
        <taxon>Phycodnaviridae</taxon>
        <taxon>Chlorovirus</taxon>
        <taxon>Chlorovirus vanettense</taxon>
    </lineage>
</organism>
<keyword evidence="2" id="KW-1185">Reference proteome</keyword>
<reference evidence="1 2" key="7">
    <citation type="journal article" date="2000" name="Virology">
        <title>Characterization of a beta-1,3-glucanase encoded by chlorella virus PBCV-1.</title>
        <authorList>
            <person name="Sun L."/>
            <person name="Gurnon J.R."/>
            <person name="Adams B.J."/>
            <person name="Graves M.V."/>
            <person name="Van Etten J.L."/>
        </authorList>
    </citation>
    <scope>NUCLEOTIDE SEQUENCE [LARGE SCALE GENOMIC DNA]</scope>
</reference>
<dbReference type="Proteomes" id="UP000000862">
    <property type="component" value="Segment"/>
</dbReference>
<reference evidence="1 2" key="1">
    <citation type="journal article" date="1995" name="Virology">
        <title>Analysis of 45 kb of DNA located at the left end of the chlorella virus PBCV-1 genome.</title>
        <authorList>
            <person name="Lu Z."/>
            <person name="Li Y."/>
            <person name="Zhang Y."/>
            <person name="Kutish G.F."/>
            <person name="Rock D.L."/>
            <person name="Van Etten J.L."/>
        </authorList>
    </citation>
    <scope>NUCLEOTIDE SEQUENCE [LARGE SCALE GENOMIC DNA]</scope>
</reference>
<evidence type="ECO:0000313" key="2">
    <source>
        <dbReference type="Proteomes" id="UP000000862"/>
    </source>
</evidence>
<sequence length="61" mass="7472">MKPSNSRYRCMLTISQESLMIHRRLQNRWSCTEEFRQMFSKKVQFSNQINSHQLRIILSRP</sequence>
<reference evidence="1 2" key="5">
    <citation type="journal article" date="1997" name="Virology">
        <title>Analysis of 74 kb of DNA located at the right end of the 330-kb chlorella virus PBCV-1 genome.</title>
        <authorList>
            <person name="Li Y."/>
            <person name="Lu Z."/>
            <person name="Sun L."/>
            <person name="Ropp S."/>
            <person name="Kutish G.F."/>
            <person name="Rock D.L."/>
            <person name="Van Etten J.L."/>
        </authorList>
    </citation>
    <scope>NUCLEOTIDE SEQUENCE [LARGE SCALE GENOMIC DNA]</scope>
</reference>
<gene>
    <name evidence="1" type="primary">a092/093aL</name>
</gene>
<dbReference type="KEGG" id="vg:10971191"/>
<evidence type="ECO:0000313" key="1">
    <source>
        <dbReference type="EMBL" id="AEI70038.1"/>
    </source>
</evidence>
<reference evidence="1 2" key="8">
    <citation type="journal article" date="2010" name="J. Virol.">
        <title>Microarray analysis of Paramecium bursaria chlorella virus 1 transcription.</title>
        <authorList>
            <person name="Yanai-Balser G.M."/>
            <person name="Duncan G.A."/>
            <person name="Eudy J.D."/>
            <person name="Wang D."/>
            <person name="Li X."/>
            <person name="Agarkova I.V."/>
            <person name="Dunigan D.D."/>
            <person name="Van Etten J.L."/>
        </authorList>
    </citation>
    <scope>NUCLEOTIDE SEQUENCE [LARGE SCALE GENOMIC DNA]</scope>
</reference>
<reference evidence="1 2" key="3">
    <citation type="journal article" date="1996" name="Virology">
        <title>Analysis of 94 kb of the chlorella virus PBCV-1 330-kb genome: map positions 88 to 182.</title>
        <authorList>
            <person name="Lu Z."/>
            <person name="Li Y."/>
            <person name="Que Q."/>
            <person name="Kutish G.F."/>
            <person name="Rock D.L."/>
            <person name="Van Etten J.L."/>
        </authorList>
    </citation>
    <scope>NUCLEOTIDE SEQUENCE [LARGE SCALE GENOMIC DNA]</scope>
</reference>
<protein>
    <submittedName>
        <fullName evidence="1">Uncharacterized protein</fullName>
    </submittedName>
</protein>
<dbReference type="EMBL" id="JF411744">
    <property type="protein sequence ID" value="AEI70038.1"/>
    <property type="molecule type" value="Genomic_DNA"/>
</dbReference>
<dbReference type="RefSeq" id="YP_004678893.1">
    <property type="nucleotide sequence ID" value="NC_000852.5"/>
</dbReference>
<proteinExistence type="predicted"/>
<reference evidence="1 2" key="4">
    <citation type="journal article" date="1996" name="Virology">
        <title>Analysis of 76 kb of the chlorella virus PBCV-1 330-kb genome: map positions 182 to 258.</title>
        <authorList>
            <person name="Kutish G.F."/>
            <person name="Li Y."/>
            <person name="Lu Z."/>
            <person name="Furuta M."/>
            <person name="Rock D.L."/>
            <person name="Van Etten J.L."/>
        </authorList>
    </citation>
    <scope>NUCLEOTIDE SEQUENCE [LARGE SCALE GENOMIC DNA]</scope>
</reference>
<accession>F8TTX7</accession>
<dbReference type="GeneID" id="10971191"/>
<name>F8TTX7_PBCV1</name>